<organism evidence="2 3">
    <name type="scientific">Modicisalibacter tunisiensis</name>
    <dbReference type="NCBI Taxonomy" id="390637"/>
    <lineage>
        <taxon>Bacteria</taxon>
        <taxon>Pseudomonadati</taxon>
        <taxon>Pseudomonadota</taxon>
        <taxon>Gammaproteobacteria</taxon>
        <taxon>Oceanospirillales</taxon>
        <taxon>Halomonadaceae</taxon>
        <taxon>Modicisalibacter</taxon>
    </lineage>
</organism>
<proteinExistence type="predicted"/>
<accession>A0ABS7WVC3</accession>
<dbReference type="Proteomes" id="UP001319883">
    <property type="component" value="Unassembled WGS sequence"/>
</dbReference>
<protein>
    <submittedName>
        <fullName evidence="2">Uncharacterized protein</fullName>
    </submittedName>
</protein>
<reference evidence="2 3" key="1">
    <citation type="submission" date="2021-05" db="EMBL/GenBank/DDBJ databases">
        <title>Petroleum and Energy Research Collection (APPE): ex situ preservation of microbial diversity associated with the oil industry and exploitation of its biotechnological potential.</title>
        <authorList>
            <person name="Paixao C.T.M."/>
            <person name="Gomes M.B."/>
            <person name="Oliveira V.M."/>
        </authorList>
    </citation>
    <scope>NUCLEOTIDE SEQUENCE [LARGE SCALE GENOMIC DNA]</scope>
    <source>
        <strain evidence="2 3">LIT2</strain>
    </source>
</reference>
<feature type="compositionally biased region" description="Polar residues" evidence="1">
    <location>
        <begin position="77"/>
        <end position="101"/>
    </location>
</feature>
<comment type="caution">
    <text evidence="2">The sequence shown here is derived from an EMBL/GenBank/DDBJ whole genome shotgun (WGS) entry which is preliminary data.</text>
</comment>
<name>A0ABS7WVC3_9GAMM</name>
<feature type="region of interest" description="Disordered" evidence="1">
    <location>
        <begin position="1"/>
        <end position="101"/>
    </location>
</feature>
<sequence>MNGNTRATDDDQLSTPKTQDPVFKEQKNTWHAWCNISVKKNKTRMPATPTTTRDVRGDSALQEPNNKPGNDIDSRGRTTTSTQARNPSATTITTGPRQSGE</sequence>
<evidence type="ECO:0000313" key="3">
    <source>
        <dbReference type="Proteomes" id="UP001319883"/>
    </source>
</evidence>
<evidence type="ECO:0000313" key="2">
    <source>
        <dbReference type="EMBL" id="MBZ9566536.1"/>
    </source>
</evidence>
<dbReference type="EMBL" id="JAGXFD010000001">
    <property type="protein sequence ID" value="MBZ9566536.1"/>
    <property type="molecule type" value="Genomic_DNA"/>
</dbReference>
<gene>
    <name evidence="2" type="ORF">KGQ91_02380</name>
</gene>
<evidence type="ECO:0000256" key="1">
    <source>
        <dbReference type="SAM" id="MobiDB-lite"/>
    </source>
</evidence>
<dbReference type="RefSeq" id="WP_163650514.1">
    <property type="nucleotide sequence ID" value="NZ_JAGXFC010000001.1"/>
</dbReference>
<keyword evidence="3" id="KW-1185">Reference proteome</keyword>